<dbReference type="SUPFAM" id="SSF52540">
    <property type="entry name" value="P-loop containing nucleoside triphosphate hydrolases"/>
    <property type="match status" value="1"/>
</dbReference>
<dbReference type="Pfam" id="PF02367">
    <property type="entry name" value="TsaE"/>
    <property type="match status" value="1"/>
</dbReference>
<evidence type="ECO:0000313" key="12">
    <source>
        <dbReference type="Proteomes" id="UP000252357"/>
    </source>
</evidence>
<evidence type="ECO:0000256" key="1">
    <source>
        <dbReference type="ARBA" id="ARBA00004496"/>
    </source>
</evidence>
<gene>
    <name evidence="11" type="ORF">DU000_07690</name>
</gene>
<proteinExistence type="inferred from homology"/>
<organism evidence="11 12">
    <name type="scientific">Parvibium lacunae</name>
    <dbReference type="NCBI Taxonomy" id="1888893"/>
    <lineage>
        <taxon>Bacteria</taxon>
        <taxon>Pseudomonadati</taxon>
        <taxon>Pseudomonadota</taxon>
        <taxon>Betaproteobacteria</taxon>
        <taxon>Burkholderiales</taxon>
        <taxon>Alcaligenaceae</taxon>
        <taxon>Parvibium</taxon>
    </lineage>
</organism>
<dbReference type="AlphaFoldDB" id="A0A368L1D5"/>
<keyword evidence="6" id="KW-0479">Metal-binding</keyword>
<evidence type="ECO:0000256" key="7">
    <source>
        <dbReference type="ARBA" id="ARBA00022741"/>
    </source>
</evidence>
<evidence type="ECO:0000256" key="3">
    <source>
        <dbReference type="ARBA" id="ARBA00019010"/>
    </source>
</evidence>
<dbReference type="GO" id="GO:0046872">
    <property type="term" value="F:metal ion binding"/>
    <property type="evidence" value="ECO:0007669"/>
    <property type="project" value="UniProtKB-KW"/>
</dbReference>
<evidence type="ECO:0000256" key="10">
    <source>
        <dbReference type="ARBA" id="ARBA00032441"/>
    </source>
</evidence>
<keyword evidence="9" id="KW-0460">Magnesium</keyword>
<dbReference type="GO" id="GO:0005524">
    <property type="term" value="F:ATP binding"/>
    <property type="evidence" value="ECO:0007669"/>
    <property type="project" value="UniProtKB-KW"/>
</dbReference>
<dbReference type="EMBL" id="QPGB01000003">
    <property type="protein sequence ID" value="RCS57342.1"/>
    <property type="molecule type" value="Genomic_DNA"/>
</dbReference>
<evidence type="ECO:0000256" key="4">
    <source>
        <dbReference type="ARBA" id="ARBA00022490"/>
    </source>
</evidence>
<keyword evidence="8" id="KW-0067">ATP-binding</keyword>
<keyword evidence="11" id="KW-0808">Transferase</keyword>
<dbReference type="RefSeq" id="WP_114402823.1">
    <property type="nucleotide sequence ID" value="NZ_QPGB01000003.1"/>
</dbReference>
<comment type="similarity">
    <text evidence="2">Belongs to the TsaE family.</text>
</comment>
<dbReference type="GO" id="GO:0016740">
    <property type="term" value="F:transferase activity"/>
    <property type="evidence" value="ECO:0007669"/>
    <property type="project" value="UniProtKB-KW"/>
</dbReference>
<comment type="caution">
    <text evidence="11">The sequence shown here is derived from an EMBL/GenBank/DDBJ whole genome shotgun (WGS) entry which is preliminary data.</text>
</comment>
<dbReference type="GO" id="GO:0002949">
    <property type="term" value="P:tRNA threonylcarbamoyladenosine modification"/>
    <property type="evidence" value="ECO:0007669"/>
    <property type="project" value="InterPro"/>
</dbReference>
<evidence type="ECO:0000256" key="8">
    <source>
        <dbReference type="ARBA" id="ARBA00022840"/>
    </source>
</evidence>
<dbReference type="PANTHER" id="PTHR33540:SF2">
    <property type="entry name" value="TRNA THREONYLCARBAMOYLADENOSINE BIOSYNTHESIS PROTEIN TSAE"/>
    <property type="match status" value="1"/>
</dbReference>
<evidence type="ECO:0000256" key="9">
    <source>
        <dbReference type="ARBA" id="ARBA00022842"/>
    </source>
</evidence>
<evidence type="ECO:0000256" key="6">
    <source>
        <dbReference type="ARBA" id="ARBA00022723"/>
    </source>
</evidence>
<protein>
    <recommendedName>
        <fullName evidence="3">tRNA threonylcarbamoyladenosine biosynthesis protein TsaE</fullName>
    </recommendedName>
    <alternativeName>
        <fullName evidence="10">t(6)A37 threonylcarbamoyladenosine biosynthesis protein TsaE</fullName>
    </alternativeName>
</protein>
<keyword evidence="12" id="KW-1185">Reference proteome</keyword>
<sequence>MIVALPDSLATEKLGQALAQTLQPGMQVHLHGDLGAGKTTLIRALLRGLGVSGRIKSPTYTLVEPYEIARLPLHPQPQAQNQVELHPLSKIYLYHFDFYRFSDPREWLDAGFAEYFRADSVCFIEWPEKAANTLPQHDLSVSLNHASSAEYADFRTATLQAYSERGQGCLNHLHFQTAI</sequence>
<reference evidence="11 12" key="1">
    <citation type="journal article" date="2018" name="Int. J. Syst. Evol. Microbiol.">
        <title>Parvibium lacunae gen. nov., sp. nov., a new member of the family Alcaligenaceae isolated from a freshwater pond.</title>
        <authorList>
            <person name="Chen W.M."/>
            <person name="Xie P.B."/>
            <person name="Hsu M.Y."/>
            <person name="Sheu S.Y."/>
        </authorList>
    </citation>
    <scope>NUCLEOTIDE SEQUENCE [LARGE SCALE GENOMIC DNA]</scope>
    <source>
        <strain evidence="11 12">KMB9</strain>
    </source>
</reference>
<keyword evidence="4" id="KW-0963">Cytoplasm</keyword>
<keyword evidence="7" id="KW-0547">Nucleotide-binding</keyword>
<dbReference type="InterPro" id="IPR003442">
    <property type="entry name" value="T6A_TsaE"/>
</dbReference>
<dbReference type="InterPro" id="IPR027417">
    <property type="entry name" value="P-loop_NTPase"/>
</dbReference>
<evidence type="ECO:0000256" key="5">
    <source>
        <dbReference type="ARBA" id="ARBA00022694"/>
    </source>
</evidence>
<dbReference type="NCBIfam" id="TIGR00150">
    <property type="entry name" value="T6A_YjeE"/>
    <property type="match status" value="1"/>
</dbReference>
<keyword evidence="5" id="KW-0819">tRNA processing</keyword>
<dbReference type="OrthoDB" id="9800307at2"/>
<dbReference type="GO" id="GO:0005737">
    <property type="term" value="C:cytoplasm"/>
    <property type="evidence" value="ECO:0007669"/>
    <property type="project" value="UniProtKB-SubCell"/>
</dbReference>
<accession>A0A368L1D5</accession>
<comment type="subcellular location">
    <subcellularLocation>
        <location evidence="1">Cytoplasm</location>
    </subcellularLocation>
</comment>
<dbReference type="PANTHER" id="PTHR33540">
    <property type="entry name" value="TRNA THREONYLCARBAMOYLADENOSINE BIOSYNTHESIS PROTEIN TSAE"/>
    <property type="match status" value="1"/>
</dbReference>
<dbReference type="Gene3D" id="3.40.50.300">
    <property type="entry name" value="P-loop containing nucleotide triphosphate hydrolases"/>
    <property type="match status" value="1"/>
</dbReference>
<name>A0A368L1D5_9BURK</name>
<evidence type="ECO:0000256" key="2">
    <source>
        <dbReference type="ARBA" id="ARBA00007599"/>
    </source>
</evidence>
<dbReference type="Proteomes" id="UP000252357">
    <property type="component" value="Unassembled WGS sequence"/>
</dbReference>
<evidence type="ECO:0000313" key="11">
    <source>
        <dbReference type="EMBL" id="RCS57342.1"/>
    </source>
</evidence>